<evidence type="ECO:0000313" key="3">
    <source>
        <dbReference type="EMBL" id="KYH31216.1"/>
    </source>
</evidence>
<dbReference type="PANTHER" id="PTHR43000">
    <property type="entry name" value="DTDP-D-GLUCOSE 4,6-DEHYDRATASE-RELATED"/>
    <property type="match status" value="1"/>
</dbReference>
<dbReference type="InterPro" id="IPR036291">
    <property type="entry name" value="NAD(P)-bd_dom_sf"/>
</dbReference>
<feature type="domain" description="NAD-dependent epimerase/dehydratase" evidence="2">
    <location>
        <begin position="3"/>
        <end position="234"/>
    </location>
</feature>
<name>A0A151AU85_9CLOT</name>
<organism evidence="3 4">
    <name type="scientific">Clostridium tepidiprofundi DSM 19306</name>
    <dbReference type="NCBI Taxonomy" id="1121338"/>
    <lineage>
        <taxon>Bacteria</taxon>
        <taxon>Bacillati</taxon>
        <taxon>Bacillota</taxon>
        <taxon>Clostridia</taxon>
        <taxon>Eubacteriales</taxon>
        <taxon>Clostridiaceae</taxon>
        <taxon>Clostridium</taxon>
    </lineage>
</organism>
<dbReference type="Gene3D" id="3.40.50.720">
    <property type="entry name" value="NAD(P)-binding Rossmann-like Domain"/>
    <property type="match status" value="1"/>
</dbReference>
<dbReference type="Pfam" id="PF01370">
    <property type="entry name" value="Epimerase"/>
    <property type="match status" value="1"/>
</dbReference>
<dbReference type="GO" id="GO:0003978">
    <property type="term" value="F:UDP-glucose 4-epimerase activity"/>
    <property type="evidence" value="ECO:0007669"/>
    <property type="project" value="UniProtKB-EC"/>
</dbReference>
<dbReference type="EMBL" id="LTBA01000049">
    <property type="protein sequence ID" value="KYH31216.1"/>
    <property type="molecule type" value="Genomic_DNA"/>
</dbReference>
<accession>A0A151AU85</accession>
<dbReference type="PATRIC" id="fig|1121338.3.peg.2489"/>
<sequence length="316" mass="35947">MKVLVIGGAGFIGSNVVDRLIDEKYDVTVIDNLSTGKIENVNSKASFYLCDIRDVERLNVVFEVEKPEIVIHHAAQIDVQKSLRNPAEDAVINIVGTINVLECCKNWEAKKIVYASSAAVYGDPEYLPVDEEHKVDPISFYGISKHTPEHYIKVYSQLYGMKYTILRYANVYGIRQEPKGEGGVVSIFLDKFLKKEQPTIFGNGEQTRDFIYVEDIVKANLNALKNGDNEIINVSTNQAVTVNELYKSMKEIFESSMSVNYSEERKGDILHSYLDNKKAKDKLEFSNEYEIKEGLRKTIEYYREIYKGMGEVAMSE</sequence>
<protein>
    <submittedName>
        <fullName evidence="3">UDP-glucose 4-epimerase</fullName>
        <ecNumber evidence="3">5.1.3.2</ecNumber>
    </submittedName>
</protein>
<dbReference type="SUPFAM" id="SSF51735">
    <property type="entry name" value="NAD(P)-binding Rossmann-fold domains"/>
    <property type="match status" value="1"/>
</dbReference>
<dbReference type="OrthoDB" id="142826at2"/>
<evidence type="ECO:0000259" key="2">
    <source>
        <dbReference type="Pfam" id="PF01370"/>
    </source>
</evidence>
<evidence type="ECO:0000313" key="4">
    <source>
        <dbReference type="Proteomes" id="UP000075531"/>
    </source>
</evidence>
<comment type="caution">
    <text evidence="3">The sequence shown here is derived from an EMBL/GenBank/DDBJ whole genome shotgun (WGS) entry which is preliminary data.</text>
</comment>
<evidence type="ECO:0000256" key="1">
    <source>
        <dbReference type="ARBA" id="ARBA00007637"/>
    </source>
</evidence>
<gene>
    <name evidence="3" type="ORF">CLTEP_24080</name>
</gene>
<dbReference type="Proteomes" id="UP000075531">
    <property type="component" value="Unassembled WGS sequence"/>
</dbReference>
<keyword evidence="3" id="KW-0413">Isomerase</keyword>
<comment type="similarity">
    <text evidence="1">Belongs to the NAD(P)-dependent epimerase/dehydratase family.</text>
</comment>
<dbReference type="AlphaFoldDB" id="A0A151AU85"/>
<dbReference type="InterPro" id="IPR001509">
    <property type="entry name" value="Epimerase_deHydtase"/>
</dbReference>
<dbReference type="RefSeq" id="WP_066826994.1">
    <property type="nucleotide sequence ID" value="NZ_LTBA01000049.1"/>
</dbReference>
<dbReference type="EC" id="5.1.3.2" evidence="3"/>
<reference evidence="3 4" key="1">
    <citation type="submission" date="2016-02" db="EMBL/GenBank/DDBJ databases">
        <title>Genome sequence of Clostridium tepidiprofundi DSM 19306.</title>
        <authorList>
            <person name="Poehlein A."/>
            <person name="Daniel R."/>
        </authorList>
    </citation>
    <scope>NUCLEOTIDE SEQUENCE [LARGE SCALE GENOMIC DNA]</scope>
    <source>
        <strain evidence="3 4">DSM 19306</strain>
    </source>
</reference>
<dbReference type="STRING" id="1121338.CLTEP_24080"/>
<keyword evidence="4" id="KW-1185">Reference proteome</keyword>
<proteinExistence type="inferred from homology"/>